<organism evidence="1 2">
    <name type="scientific">Colletotrichum truncatum</name>
    <name type="common">Anthracnose fungus</name>
    <name type="synonym">Colletotrichum capsici</name>
    <dbReference type="NCBI Taxonomy" id="5467"/>
    <lineage>
        <taxon>Eukaryota</taxon>
        <taxon>Fungi</taxon>
        <taxon>Dikarya</taxon>
        <taxon>Ascomycota</taxon>
        <taxon>Pezizomycotina</taxon>
        <taxon>Sordariomycetes</taxon>
        <taxon>Hypocreomycetidae</taxon>
        <taxon>Glomerellales</taxon>
        <taxon>Glomerellaceae</taxon>
        <taxon>Colletotrichum</taxon>
        <taxon>Colletotrichum truncatum species complex</taxon>
    </lineage>
</organism>
<protein>
    <submittedName>
        <fullName evidence="1">Uncharacterized protein</fullName>
    </submittedName>
</protein>
<proteinExistence type="predicted"/>
<evidence type="ECO:0000313" key="1">
    <source>
        <dbReference type="EMBL" id="KAL0939197.1"/>
    </source>
</evidence>
<sequence length="569" mass="64207">MPIRLINTETLQMSFFSNSKLQGYAVLSHTWVEDEEVSFQEMCQIADNPDHEATRKSGYHKIVATCQKAKRRGIQYAWVDTCCIDKTSSAELSEAINSMFRWYQDSQICFAYLADLSVSASDTETALKNCRWFARGWCLQELLAPKVVAFYDESWNYRGSKSELKPTIAAITGVDGDVLEDCSVMYSLPVARRMSWASKRITTREEDTAYCLLGIFDVNMPMLYGEGDKAFLRLQEEIIRRYNDTSIFCFSPPRTQPAISNPNEEETILELSKLRFCDMFAKSPADFADCGSMRHKPGSWVPFDRQATSLTNRGIQLGKQTLYWTPRTGIQCFGWEVPYELSQLDGKTPRNTDIFLRKIGRGLFVRVPAQISIPPSEKPKVAEDVCVLLHVNPSIHSQIHEALKKVIRIRIQNHQGTRTEISGQVPRESWDESTSQFLVPDATEFSGYVSIRAVVEGSEDKHVFLGCSTGKGMYPYEPRVAIAQIGTKAPSGAEGYWSSGLWRFTLANSASPTSFEVKLGSVRITANIVRGVDQDSGSEIYTCRVNVYNNVLLKLQREGASNEKGKSWW</sequence>
<accession>A0ACC3Z515</accession>
<evidence type="ECO:0000313" key="2">
    <source>
        <dbReference type="Proteomes" id="UP000805649"/>
    </source>
</evidence>
<dbReference type="EMBL" id="VUJX02000003">
    <property type="protein sequence ID" value="KAL0939197.1"/>
    <property type="molecule type" value="Genomic_DNA"/>
</dbReference>
<dbReference type="Proteomes" id="UP000805649">
    <property type="component" value="Unassembled WGS sequence"/>
</dbReference>
<comment type="caution">
    <text evidence="1">The sequence shown here is derived from an EMBL/GenBank/DDBJ whole genome shotgun (WGS) entry which is preliminary data.</text>
</comment>
<name>A0ACC3Z515_COLTU</name>
<gene>
    <name evidence="1" type="ORF">CTRU02_205807</name>
</gene>
<reference evidence="1 2" key="1">
    <citation type="journal article" date="2020" name="Phytopathology">
        <title>Genome Sequence Resources of Colletotrichum truncatum, C. plurivorum, C. musicola, and C. sojae: Four Species Pathogenic to Soybean (Glycine max).</title>
        <authorList>
            <person name="Rogerio F."/>
            <person name="Boufleur T.R."/>
            <person name="Ciampi-Guillardi M."/>
            <person name="Sukno S.A."/>
            <person name="Thon M.R."/>
            <person name="Massola Junior N.S."/>
            <person name="Baroncelli R."/>
        </authorList>
    </citation>
    <scope>NUCLEOTIDE SEQUENCE [LARGE SCALE GENOMIC DNA]</scope>
    <source>
        <strain evidence="1 2">CMES1059</strain>
    </source>
</reference>
<keyword evidence="2" id="KW-1185">Reference proteome</keyword>